<dbReference type="STRING" id="1817863.A2Y62_16250"/>
<dbReference type="FunFam" id="2.10.109.10:FF:000001">
    <property type="entry name" value="LexA repressor"/>
    <property type="match status" value="1"/>
</dbReference>
<evidence type="ECO:0000259" key="14">
    <source>
        <dbReference type="Pfam" id="PF00717"/>
    </source>
</evidence>
<dbReference type="EC" id="3.4.21.88" evidence="12"/>
<dbReference type="GO" id="GO:0004252">
    <property type="term" value="F:serine-type endopeptidase activity"/>
    <property type="evidence" value="ECO:0007669"/>
    <property type="project" value="UniProtKB-UniRule"/>
</dbReference>
<evidence type="ECO:0000256" key="6">
    <source>
        <dbReference type="ARBA" id="ARBA00022813"/>
    </source>
</evidence>
<dbReference type="GO" id="GO:0009432">
    <property type="term" value="P:SOS response"/>
    <property type="evidence" value="ECO:0007669"/>
    <property type="project" value="UniProtKB-UniRule"/>
</dbReference>
<evidence type="ECO:0000313" key="17">
    <source>
        <dbReference type="Proteomes" id="UP000178943"/>
    </source>
</evidence>
<evidence type="ECO:0000256" key="10">
    <source>
        <dbReference type="ARBA" id="ARBA00023204"/>
    </source>
</evidence>
<feature type="domain" description="Peptidase S24/S26A/S26B/S26C" evidence="14">
    <location>
        <begin position="80"/>
        <end position="194"/>
    </location>
</feature>
<proteinExistence type="inferred from homology"/>
<feature type="active site" description="For autocatalytic cleavage activity" evidence="12">
    <location>
        <position position="121"/>
    </location>
</feature>
<dbReference type="HAMAP" id="MF_00015">
    <property type="entry name" value="LexA"/>
    <property type="match status" value="1"/>
</dbReference>
<dbReference type="CDD" id="cd06529">
    <property type="entry name" value="S24_LexA-like"/>
    <property type="match status" value="1"/>
</dbReference>
<evidence type="ECO:0000256" key="7">
    <source>
        <dbReference type="ARBA" id="ARBA00023015"/>
    </source>
</evidence>
<comment type="subunit">
    <text evidence="12">Homodimer.</text>
</comment>
<evidence type="ECO:0000256" key="9">
    <source>
        <dbReference type="ARBA" id="ARBA00023163"/>
    </source>
</evidence>
<evidence type="ECO:0000256" key="1">
    <source>
        <dbReference type="ARBA" id="ARBA00007484"/>
    </source>
</evidence>
<gene>
    <name evidence="12" type="primary">lexA</name>
    <name evidence="16" type="ORF">A2Y62_16250</name>
</gene>
<evidence type="ECO:0000256" key="13">
    <source>
        <dbReference type="RuleBase" id="RU003991"/>
    </source>
</evidence>
<dbReference type="EMBL" id="MFGW01000048">
    <property type="protein sequence ID" value="OGF67503.1"/>
    <property type="molecule type" value="Genomic_DNA"/>
</dbReference>
<keyword evidence="10 12" id="KW-0234">DNA repair</keyword>
<dbReference type="InterPro" id="IPR050077">
    <property type="entry name" value="LexA_repressor"/>
</dbReference>
<dbReference type="InterPro" id="IPR036390">
    <property type="entry name" value="WH_DNA-bd_sf"/>
</dbReference>
<evidence type="ECO:0000256" key="11">
    <source>
        <dbReference type="ARBA" id="ARBA00023236"/>
    </source>
</evidence>
<organism evidence="16 17">
    <name type="scientific">Candidatus Fischerbacteria bacterium RBG_13_37_8</name>
    <dbReference type="NCBI Taxonomy" id="1817863"/>
    <lineage>
        <taxon>Bacteria</taxon>
        <taxon>Candidatus Fischeribacteriota</taxon>
    </lineage>
</organism>
<keyword evidence="3 12" id="KW-0235">DNA replication</keyword>
<dbReference type="InterPro" id="IPR036388">
    <property type="entry name" value="WH-like_DNA-bd_sf"/>
</dbReference>
<keyword evidence="9 12" id="KW-0804">Transcription</keyword>
<comment type="caution">
    <text evidence="16">The sequence shown here is derived from an EMBL/GenBank/DDBJ whole genome shotgun (WGS) entry which is preliminary data.</text>
</comment>
<comment type="catalytic activity">
    <reaction evidence="12">
        <text>Hydrolysis of Ala-|-Gly bond in repressor LexA.</text>
        <dbReference type="EC" id="3.4.21.88"/>
    </reaction>
</comment>
<feature type="active site" description="For autocatalytic cleavage activity" evidence="12">
    <location>
        <position position="159"/>
    </location>
</feature>
<dbReference type="GO" id="GO:0006281">
    <property type="term" value="P:DNA repair"/>
    <property type="evidence" value="ECO:0007669"/>
    <property type="project" value="UniProtKB-UniRule"/>
</dbReference>
<feature type="domain" description="LexA repressor DNA-binding" evidence="15">
    <location>
        <begin position="2"/>
        <end position="63"/>
    </location>
</feature>
<dbReference type="PANTHER" id="PTHR33516">
    <property type="entry name" value="LEXA REPRESSOR"/>
    <property type="match status" value="1"/>
</dbReference>
<keyword evidence="2 12" id="KW-0678">Repressor</keyword>
<feature type="DNA-binding region" description="H-T-H motif" evidence="12">
    <location>
        <begin position="27"/>
        <end position="47"/>
    </location>
</feature>
<dbReference type="GO" id="GO:0006260">
    <property type="term" value="P:DNA replication"/>
    <property type="evidence" value="ECO:0007669"/>
    <property type="project" value="UniProtKB-UniRule"/>
</dbReference>
<evidence type="ECO:0000256" key="3">
    <source>
        <dbReference type="ARBA" id="ARBA00022705"/>
    </source>
</evidence>
<evidence type="ECO:0000256" key="2">
    <source>
        <dbReference type="ARBA" id="ARBA00022491"/>
    </source>
</evidence>
<evidence type="ECO:0000256" key="12">
    <source>
        <dbReference type="HAMAP-Rule" id="MF_00015"/>
    </source>
</evidence>
<dbReference type="Proteomes" id="UP000178943">
    <property type="component" value="Unassembled WGS sequence"/>
</dbReference>
<dbReference type="PANTHER" id="PTHR33516:SF2">
    <property type="entry name" value="LEXA REPRESSOR-RELATED"/>
    <property type="match status" value="1"/>
</dbReference>
<evidence type="ECO:0000256" key="8">
    <source>
        <dbReference type="ARBA" id="ARBA00023125"/>
    </source>
</evidence>
<keyword evidence="5 12" id="KW-0378">Hydrolase</keyword>
<dbReference type="InterPro" id="IPR036286">
    <property type="entry name" value="LexA/Signal_pep-like_sf"/>
</dbReference>
<dbReference type="GO" id="GO:0003677">
    <property type="term" value="F:DNA binding"/>
    <property type="evidence" value="ECO:0007669"/>
    <property type="project" value="UniProtKB-UniRule"/>
</dbReference>
<name>A0A1F5VW40_9BACT</name>
<dbReference type="Pfam" id="PF01726">
    <property type="entry name" value="LexA_DNA_bind"/>
    <property type="match status" value="1"/>
</dbReference>
<dbReference type="Pfam" id="PF00717">
    <property type="entry name" value="Peptidase_S24"/>
    <property type="match status" value="1"/>
</dbReference>
<evidence type="ECO:0000256" key="5">
    <source>
        <dbReference type="ARBA" id="ARBA00022801"/>
    </source>
</evidence>
<evidence type="ECO:0000256" key="4">
    <source>
        <dbReference type="ARBA" id="ARBA00022763"/>
    </source>
</evidence>
<dbReference type="InterPro" id="IPR015927">
    <property type="entry name" value="Peptidase_S24_S26A/B/C"/>
</dbReference>
<sequence length="201" mass="22880">MTLTPKQHAMLCFIQDFTARHGYAPSYREIADHFHLRSVATVHKHMKSLAAKEKIKKKHNLKRTVEFLESPPHENIVVLPLLGFIAAGKPIEAIQIEETFKLPENMMNGKEGYVLKVRGDSMIEEHIQDGDYVIVEKRNYAHSGEMVVALINDNDVTLKRIYFEGDKIRLQPANPAIAPLLIAADEIKIQGIVIGLMRKYR</sequence>
<dbReference type="GO" id="GO:0006508">
    <property type="term" value="P:proteolysis"/>
    <property type="evidence" value="ECO:0007669"/>
    <property type="project" value="InterPro"/>
</dbReference>
<dbReference type="GO" id="GO:0045892">
    <property type="term" value="P:negative regulation of DNA-templated transcription"/>
    <property type="evidence" value="ECO:0007669"/>
    <property type="project" value="UniProtKB-UniRule"/>
</dbReference>
<feature type="site" description="Cleavage; by autolysis" evidence="12">
    <location>
        <begin position="87"/>
        <end position="88"/>
    </location>
</feature>
<dbReference type="InterPro" id="IPR006199">
    <property type="entry name" value="LexA_DNA-bd_dom"/>
</dbReference>
<dbReference type="InterPro" id="IPR006200">
    <property type="entry name" value="LexA"/>
</dbReference>
<dbReference type="NCBIfam" id="TIGR00498">
    <property type="entry name" value="lexA"/>
    <property type="match status" value="1"/>
</dbReference>
<keyword evidence="6 12" id="KW-0068">Autocatalytic cleavage</keyword>
<dbReference type="SUPFAM" id="SSF51306">
    <property type="entry name" value="LexA/Signal peptidase"/>
    <property type="match status" value="1"/>
</dbReference>
<accession>A0A1F5VW40</accession>
<comment type="function">
    <text evidence="12">Represses a number of genes involved in the response to DNA damage (SOS response), including recA and lexA. In the presence of single-stranded DNA, RecA interacts with LexA causing an autocatalytic cleavage which disrupts the DNA-binding part of LexA, leading to derepression of the SOS regulon and eventually DNA repair.</text>
</comment>
<evidence type="ECO:0000259" key="15">
    <source>
        <dbReference type="Pfam" id="PF01726"/>
    </source>
</evidence>
<dbReference type="AlphaFoldDB" id="A0A1F5VW40"/>
<keyword evidence="7 12" id="KW-0805">Transcription regulation</keyword>
<keyword evidence="4 12" id="KW-0227">DNA damage</keyword>
<dbReference type="InterPro" id="IPR006197">
    <property type="entry name" value="Peptidase_S24_LexA"/>
</dbReference>
<keyword evidence="8 12" id="KW-0238">DNA-binding</keyword>
<comment type="similarity">
    <text evidence="1 12 13">Belongs to the peptidase S24 family.</text>
</comment>
<dbReference type="InterPro" id="IPR039418">
    <property type="entry name" value="LexA-like"/>
</dbReference>
<reference evidence="16 17" key="1">
    <citation type="journal article" date="2016" name="Nat. Commun.">
        <title>Thousands of microbial genomes shed light on interconnected biogeochemical processes in an aquifer system.</title>
        <authorList>
            <person name="Anantharaman K."/>
            <person name="Brown C.T."/>
            <person name="Hug L.A."/>
            <person name="Sharon I."/>
            <person name="Castelle C.J."/>
            <person name="Probst A.J."/>
            <person name="Thomas B.C."/>
            <person name="Singh A."/>
            <person name="Wilkins M.J."/>
            <person name="Karaoz U."/>
            <person name="Brodie E.L."/>
            <person name="Williams K.H."/>
            <person name="Hubbard S.S."/>
            <person name="Banfield J.F."/>
        </authorList>
    </citation>
    <scope>NUCLEOTIDE SEQUENCE [LARGE SCALE GENOMIC DNA]</scope>
</reference>
<dbReference type="Gene3D" id="2.10.109.10">
    <property type="entry name" value="Umud Fragment, subunit A"/>
    <property type="match status" value="1"/>
</dbReference>
<evidence type="ECO:0000313" key="16">
    <source>
        <dbReference type="EMBL" id="OGF67503.1"/>
    </source>
</evidence>
<dbReference type="PRINTS" id="PR00726">
    <property type="entry name" value="LEXASERPTASE"/>
</dbReference>
<protein>
    <recommendedName>
        <fullName evidence="12">LexA repressor</fullName>
        <ecNumber evidence="12">3.4.21.88</ecNumber>
    </recommendedName>
</protein>
<dbReference type="SUPFAM" id="SSF46785">
    <property type="entry name" value="Winged helix' DNA-binding domain"/>
    <property type="match status" value="1"/>
</dbReference>
<keyword evidence="11 12" id="KW-0742">SOS response</keyword>
<dbReference type="Gene3D" id="1.10.10.10">
    <property type="entry name" value="Winged helix-like DNA-binding domain superfamily/Winged helix DNA-binding domain"/>
    <property type="match status" value="1"/>
</dbReference>